<accession>A0AAN6GPT5</accession>
<protein>
    <recommendedName>
        <fullName evidence="4">WSC domain-containing protein</fullName>
    </recommendedName>
</protein>
<comment type="caution">
    <text evidence="5">The sequence shown here is derived from an EMBL/GenBank/DDBJ whole genome shotgun (WGS) entry which is preliminary data.</text>
</comment>
<keyword evidence="1" id="KW-0677">Repeat</keyword>
<feature type="compositionally biased region" description="Gly residues" evidence="2">
    <location>
        <begin position="1283"/>
        <end position="1295"/>
    </location>
</feature>
<feature type="compositionally biased region" description="Low complexity" evidence="2">
    <location>
        <begin position="1152"/>
        <end position="1177"/>
    </location>
</feature>
<dbReference type="EMBL" id="JAPDMZ010000089">
    <property type="protein sequence ID" value="KAK0550654.1"/>
    <property type="molecule type" value="Genomic_DNA"/>
</dbReference>
<feature type="region of interest" description="Disordered" evidence="2">
    <location>
        <begin position="1276"/>
        <end position="1299"/>
    </location>
</feature>
<evidence type="ECO:0000256" key="2">
    <source>
        <dbReference type="SAM" id="MobiDB-lite"/>
    </source>
</evidence>
<evidence type="ECO:0000313" key="6">
    <source>
        <dbReference type="Proteomes" id="UP001176517"/>
    </source>
</evidence>
<feature type="domain" description="WSC" evidence="4">
    <location>
        <begin position="1054"/>
        <end position="1147"/>
    </location>
</feature>
<dbReference type="Proteomes" id="UP001176517">
    <property type="component" value="Unassembled WGS sequence"/>
</dbReference>
<feature type="domain" description="WSC" evidence="4">
    <location>
        <begin position="1185"/>
        <end position="1277"/>
    </location>
</feature>
<feature type="signal peptide" evidence="3">
    <location>
        <begin position="1"/>
        <end position="25"/>
    </location>
</feature>
<name>A0AAN6GPT5_9BASI</name>
<dbReference type="InterPro" id="IPR002889">
    <property type="entry name" value="WSC_carb-bd"/>
</dbReference>
<feature type="domain" description="WSC" evidence="4">
    <location>
        <begin position="1798"/>
        <end position="1898"/>
    </location>
</feature>
<evidence type="ECO:0000256" key="3">
    <source>
        <dbReference type="SAM" id="SignalP"/>
    </source>
</evidence>
<evidence type="ECO:0000313" key="5">
    <source>
        <dbReference type="EMBL" id="KAK0550654.1"/>
    </source>
</evidence>
<feature type="domain" description="WSC" evidence="4">
    <location>
        <begin position="931"/>
        <end position="1023"/>
    </location>
</feature>
<feature type="region of interest" description="Disordered" evidence="2">
    <location>
        <begin position="1150"/>
        <end position="1181"/>
    </location>
</feature>
<evidence type="ECO:0000259" key="4">
    <source>
        <dbReference type="PROSITE" id="PS51212"/>
    </source>
</evidence>
<feature type="domain" description="WSC" evidence="4">
    <location>
        <begin position="1431"/>
        <end position="1523"/>
    </location>
</feature>
<feature type="region of interest" description="Disordered" evidence="2">
    <location>
        <begin position="703"/>
        <end position="725"/>
    </location>
</feature>
<evidence type="ECO:0000256" key="1">
    <source>
        <dbReference type="ARBA" id="ARBA00022737"/>
    </source>
</evidence>
<dbReference type="PANTHER" id="PTHR45964">
    <property type="entry name" value="WSCD FAMILY MEMBER CG9164"/>
    <property type="match status" value="1"/>
</dbReference>
<dbReference type="InterPro" id="IPR051589">
    <property type="entry name" value="Sialate-O-sulfotransferase"/>
</dbReference>
<dbReference type="PROSITE" id="PS51212">
    <property type="entry name" value="WSC"/>
    <property type="match status" value="8"/>
</dbReference>
<feature type="domain" description="WSC" evidence="4">
    <location>
        <begin position="1688"/>
        <end position="1784"/>
    </location>
</feature>
<keyword evidence="6" id="KW-1185">Reference proteome</keyword>
<keyword evidence="3" id="KW-0732">Signal</keyword>
<feature type="domain" description="WSC" evidence="4">
    <location>
        <begin position="1541"/>
        <end position="1632"/>
    </location>
</feature>
<feature type="domain" description="WSC" evidence="4">
    <location>
        <begin position="1307"/>
        <end position="1399"/>
    </location>
</feature>
<dbReference type="Pfam" id="PF01822">
    <property type="entry name" value="WSC"/>
    <property type="match status" value="8"/>
</dbReference>
<gene>
    <name evidence="5" type="ORF">OC846_003586</name>
</gene>
<proteinExistence type="predicted"/>
<dbReference type="PANTHER" id="PTHR45964:SF5">
    <property type="entry name" value="WSCD FAMILY MEMBER CG9164"/>
    <property type="match status" value="1"/>
</dbReference>
<organism evidence="5 6">
    <name type="scientific">Tilletia horrida</name>
    <dbReference type="NCBI Taxonomy" id="155126"/>
    <lineage>
        <taxon>Eukaryota</taxon>
        <taxon>Fungi</taxon>
        <taxon>Dikarya</taxon>
        <taxon>Basidiomycota</taxon>
        <taxon>Ustilaginomycotina</taxon>
        <taxon>Exobasidiomycetes</taxon>
        <taxon>Tilletiales</taxon>
        <taxon>Tilletiaceae</taxon>
        <taxon>Tilletia</taxon>
    </lineage>
</organism>
<dbReference type="Gene3D" id="2.60.40.10">
    <property type="entry name" value="Immunoglobulins"/>
    <property type="match status" value="1"/>
</dbReference>
<dbReference type="SMART" id="SM00321">
    <property type="entry name" value="WSC"/>
    <property type="match status" value="8"/>
</dbReference>
<sequence length="1913" mass="196563">MRLAFSGSFAAIAGFVLSLSSATNAQTYGTADCLLENCLPSQSGYLDGYNFDPAVVGSPTFGQLWTVQPGRQGQVFLAQPLTYTPPGGTQSVIAASEDNNVYVLDATTGATRASLYTQAPFLAPDTQCTDIVPNIGITGTPVISPDLNTLYFWSKGYVDPTGKTTGLNNGRYKFYGVDPVTLAIKFVTDPQGTQPNNRPGQYFEGGKQLQRTGLTLLNGVVYAGFGGHCDNFNYTGWIIGMDAKTGAVVNAFTTESGLFGTTGAGVWQAGGGLPNDGKNLWLVTGNGFGEELGSAPRIGRNPPGAFPMSVIKLGVSSNNSLTPVDFFTPSDFRSIDAADQDFGSSGVCFLPTGFSTGSVGRLAIANGKNSKAYIMNADNLGGYKTGAGGGDGNLQTIPLNGPSFSTVGGYPFEGGYIYISSTSSPTIAFKLTTDSNGNPNFVQVGQTADSSTGTRGIGHTTTTSYMGQPGSGLLWVTDLTNGNIRVYPAVPPADGNMKAIFIGTIPYGGVKYQRVVPGNGRMFVVGTSGFVSGFGSPVNQPLNCTSPIAFGTVVQGQNMTLPVTCQAIINTQISNVTASDPSIKFSNFPAVGTSYTANSAPFAFNVTWTPIKLGAFTGSVNIGLTNGKAGYVTNVPVVIRGNAVASAPTFQLSPNNVAFGGLVPGSSETVGGVNKSVQLSNLGIGTLKVIGWDFDEVWGVNLNTGDDDDDDDVSGSNDSDGTMDGNTKTGNFTLYGMPSSVASQSSVGLTLNFNPTIDGDYKANLTIYTNGGNASVLLTGSADGPPVMTYSTQQYDGRVLQGVPYMDFGNILAGNASTLILSVSNKGESALTITKSKPPNDAIIHALNPASDLTEGQVVAPNTTATGGVQLQSQSSQVNVVAYNASSQWVLNGNDPNFGVKFVAISGRIISRQVGPILQKSDPWDKNGTARYGYLGCYPDSAQSRTLPTQIPVSKNDNAACMNAALANGPANFVGTEYGAECYSSLQPPTSAKASDLFCEMACPNDPTQVCGDSGYLSVFYDKLAYNATSGTLLPGAYTGPANKANVTAPGGKVYNYVGCAADTANPRTLSGYSYTDTANMTVESCVATCASKGYPWAGMEYAQECYCGNSIPSGTNTNVAGCTSTCKGSIYEYCGAGSRISLYAASGTNVTSPPTTTTTATPTSTGTAQPTSTGPASQPTKVSNTTFLGCFPDSVQSRTLQGAAPDMGSTSSLENCAAACSSFSYFGSEYGAECYCGNAILNNATAVDPSQCNMACTGNANELCGAADRLSVYRNPNPTPPSGGGGNTGGGGSTPTGVQPTKISTNWTLQGCYNDSVATRALQGSVPQLGSNNTLENCAAACSSYTYFGTEYGAECYCGNAILNGAVKGAASLCSMNCAGNSTELCGAAGQLSLYKNSNPTPGGGTGAGGTGTGGGSTPTGVQPQTISTNWTLQGCYNDSVAARTLQGAAPNLGANTTLESCAAACSNYAYFGTEFGQECYCGNSIMNGAVKGAANLCSVNCAGNSTELCGAGNQLSLYKNKNPVVIPPQATQPSVISGTWSFKGCYNDSVTTRALQGALQEGSTTTLESCAASCAGYQYFGTEYGAECYCGNAIMGGSVAQPASQCSMACGGNSTELCGAGSRLSLYQKFTPTSTTTTKPVTSTTTSTKSISTTTTTKITTTTTTTTTTKTTTTTSSPSATQTVAGLKPLGCYQDAAPANRSLPILAYQTTSNTVNTCALYCRNAGYRYSGTEAGKSCYCGNFLQYYAASAGAGQSGCTTACTGNSAQMCGGTNRINIVQDLNWKQSLYTVAKSGKWAFKECYTDSASAPTLNVTISSTPITVDKCLTACASKQLKYCGMGSGTACFGAQVFPKNATVAPFTGSTDPQARGCNAPCAGNSTQACGGASRLDVYYFNSTATSVSPATVQIIS</sequence>
<reference evidence="5" key="1">
    <citation type="journal article" date="2023" name="PhytoFront">
        <title>Draft Genome Resources of Seven Strains of Tilletia horrida, Causal Agent of Kernel Smut of Rice.</title>
        <authorList>
            <person name="Khanal S."/>
            <person name="Antony Babu S."/>
            <person name="Zhou X.G."/>
        </authorList>
    </citation>
    <scope>NUCLEOTIDE SEQUENCE</scope>
    <source>
        <strain evidence="5">TX6</strain>
    </source>
</reference>
<dbReference type="InterPro" id="IPR013783">
    <property type="entry name" value="Ig-like_fold"/>
</dbReference>
<feature type="chain" id="PRO_5042853008" description="WSC domain-containing protein" evidence="3">
    <location>
        <begin position="26"/>
        <end position="1913"/>
    </location>
</feature>